<dbReference type="HAMAP" id="MF_03014">
    <property type="entry name" value="KFase"/>
    <property type="match status" value="1"/>
</dbReference>
<dbReference type="InterPro" id="IPR027519">
    <property type="entry name" value="KFase_ver/fungi-typ"/>
</dbReference>
<comment type="domain">
    <text evidence="3">The main chain amide nitrogen atoms of the second glycine and its adjacent residue in the HGGXW motif define the oxyanion hole, and stabilize the oxyanion that forms during the nucleophilic attack by the catalytic serine during substrate cleavage.</text>
</comment>
<dbReference type="GO" id="GO:0034354">
    <property type="term" value="P:'de novo' NAD+ biosynthetic process from L-tryptophan"/>
    <property type="evidence" value="ECO:0007669"/>
    <property type="project" value="UniProtKB-UniRule"/>
</dbReference>
<dbReference type="AlphaFoldDB" id="A0A367L2V4"/>
<dbReference type="GO" id="GO:0019441">
    <property type="term" value="P:L-tryptophan catabolic process to kynurenine"/>
    <property type="evidence" value="ECO:0007669"/>
    <property type="project" value="UniProtKB-UniRule"/>
</dbReference>
<evidence type="ECO:0000313" key="7">
    <source>
        <dbReference type="Proteomes" id="UP000253664"/>
    </source>
</evidence>
<feature type="active site" evidence="3">
    <location>
        <position position="262"/>
    </location>
</feature>
<feature type="active site" description="Nucleophile" evidence="3">
    <location>
        <position position="142"/>
    </location>
</feature>
<dbReference type="OrthoDB" id="420264at2759"/>
<comment type="similarity">
    <text evidence="3">Belongs to the kynurenine formamidase family.</text>
</comment>
<keyword evidence="7" id="KW-1185">Reference proteome</keyword>
<organism evidence="6 7">
    <name type="scientific">Ophiocordyceps polyrhachis-furcata BCC 54312</name>
    <dbReference type="NCBI Taxonomy" id="1330021"/>
    <lineage>
        <taxon>Eukaryota</taxon>
        <taxon>Fungi</taxon>
        <taxon>Dikarya</taxon>
        <taxon>Ascomycota</taxon>
        <taxon>Pezizomycotina</taxon>
        <taxon>Sordariomycetes</taxon>
        <taxon>Hypocreomycetidae</taxon>
        <taxon>Hypocreales</taxon>
        <taxon>Ophiocordycipitaceae</taxon>
        <taxon>Ophiocordyceps</taxon>
    </lineage>
</organism>
<protein>
    <recommendedName>
        <fullName evidence="3">Kynurenine formamidase</fullName>
        <shortName evidence="3">KFA</shortName>
        <shortName evidence="3">KFase</shortName>
        <ecNumber evidence="3">3.5.1.9</ecNumber>
    </recommendedName>
    <alternativeName>
        <fullName evidence="3">Arylformamidase</fullName>
    </alternativeName>
    <alternativeName>
        <fullName evidence="3">N-formylkynurenine formamidase</fullName>
        <shortName evidence="3">FKF</shortName>
    </alternativeName>
</protein>
<dbReference type="Gene3D" id="3.40.50.1820">
    <property type="entry name" value="alpha/beta hydrolase"/>
    <property type="match status" value="1"/>
</dbReference>
<evidence type="ECO:0000256" key="2">
    <source>
        <dbReference type="ARBA" id="ARBA00023079"/>
    </source>
</evidence>
<keyword evidence="2 3" id="KW-0823">Tryptophan catabolism</keyword>
<comment type="pathway">
    <text evidence="3">Amino-acid degradation; L-tryptophan degradation via kynurenine pathway; L-kynurenine from L-tryptophan: step 2/2.</text>
</comment>
<accession>A0A367L2V4</accession>
<evidence type="ECO:0000256" key="4">
    <source>
        <dbReference type="SAM" id="MobiDB-lite"/>
    </source>
</evidence>
<comment type="caution">
    <text evidence="6">The sequence shown here is derived from an EMBL/GenBank/DDBJ whole genome shotgun (WGS) entry which is preliminary data.</text>
</comment>
<dbReference type="GO" id="GO:0004061">
    <property type="term" value="F:arylformamidase activity"/>
    <property type="evidence" value="ECO:0007669"/>
    <property type="project" value="UniProtKB-UniRule"/>
</dbReference>
<sequence length="281" mass="31082">MEPSPPPSSHTAGHLRHKSHSYGPHALQRVAVWKPDSPPPPNKQLPWLVYIHGGAWRDPCITLYDFEPSIGHLSNDQIGGFASVDYRLSPHPDYPQDATSTPEDELRMARHPDHLSDVRSGLRLLMTEYHLGADGYILVGHSAGATLALQHLLLPDDDRDRRSIPPPQAIIAIAGIYDIVGLNDRCQRQYTDFISAAFGPCESDWRAASPITHVSRWPSRAAPTLILAHSPQDELIDADEMRNMAARLADDVCLVPDLVGDHDAPWREGVQIASLVRRVLG</sequence>
<dbReference type="EC" id="3.5.1.9" evidence="3"/>
<gene>
    <name evidence="6" type="ORF">L249_4889</name>
</gene>
<evidence type="ECO:0000256" key="3">
    <source>
        <dbReference type="HAMAP-Rule" id="MF_03014"/>
    </source>
</evidence>
<dbReference type="STRING" id="1330021.A0A367L2V4"/>
<feature type="short sequence motif" description="HGGXW" evidence="3">
    <location>
        <begin position="52"/>
        <end position="56"/>
    </location>
</feature>
<dbReference type="InterPro" id="IPR029058">
    <property type="entry name" value="AB_hydrolase_fold"/>
</dbReference>
<dbReference type="SUPFAM" id="SSF53474">
    <property type="entry name" value="alpha/beta-Hydrolases"/>
    <property type="match status" value="1"/>
</dbReference>
<dbReference type="PANTHER" id="PTHR48081:SF33">
    <property type="entry name" value="KYNURENINE FORMAMIDASE"/>
    <property type="match status" value="1"/>
</dbReference>
<feature type="region of interest" description="Disordered" evidence="4">
    <location>
        <begin position="1"/>
        <end position="22"/>
    </location>
</feature>
<dbReference type="Pfam" id="PF07859">
    <property type="entry name" value="Abhydrolase_3"/>
    <property type="match status" value="1"/>
</dbReference>
<evidence type="ECO:0000313" key="6">
    <source>
        <dbReference type="EMBL" id="RCI08756.1"/>
    </source>
</evidence>
<dbReference type="Proteomes" id="UP000253664">
    <property type="component" value="Unassembled WGS sequence"/>
</dbReference>
<comment type="catalytic activity">
    <reaction evidence="3">
        <text>N-formyl-L-kynurenine + H2O = L-kynurenine + formate + H(+)</text>
        <dbReference type="Rhea" id="RHEA:13009"/>
        <dbReference type="ChEBI" id="CHEBI:15377"/>
        <dbReference type="ChEBI" id="CHEBI:15378"/>
        <dbReference type="ChEBI" id="CHEBI:15740"/>
        <dbReference type="ChEBI" id="CHEBI:57959"/>
        <dbReference type="ChEBI" id="CHEBI:58629"/>
        <dbReference type="EC" id="3.5.1.9"/>
    </reaction>
</comment>
<dbReference type="UniPathway" id="UPA00333">
    <property type="reaction ID" value="UER00454"/>
</dbReference>
<dbReference type="InterPro" id="IPR013094">
    <property type="entry name" value="AB_hydrolase_3"/>
</dbReference>
<proteinExistence type="inferred from homology"/>
<evidence type="ECO:0000259" key="5">
    <source>
        <dbReference type="Pfam" id="PF07859"/>
    </source>
</evidence>
<comment type="function">
    <text evidence="3">Catalyzes the hydrolysis of N-formyl-L-kynurenine to L-kynurenine, the second step in the kynurenine pathway of tryptophan degradation. Kynurenine may be further oxidized to nicotinic acid, NAD(H) and NADP(H). Required for elimination of toxic metabolites.</text>
</comment>
<evidence type="ECO:0000256" key="1">
    <source>
        <dbReference type="ARBA" id="ARBA00022801"/>
    </source>
</evidence>
<keyword evidence="1 3" id="KW-0378">Hydrolase</keyword>
<dbReference type="PANTHER" id="PTHR48081">
    <property type="entry name" value="AB HYDROLASE SUPERFAMILY PROTEIN C4A8.06C"/>
    <property type="match status" value="1"/>
</dbReference>
<feature type="active site" evidence="3">
    <location>
        <position position="233"/>
    </location>
</feature>
<comment type="subunit">
    <text evidence="3">Homodimer.</text>
</comment>
<reference evidence="6 7" key="1">
    <citation type="journal article" date="2015" name="BMC Genomics">
        <title>Insights from the genome of Ophiocordyceps polyrhachis-furcata to pathogenicity and host specificity in insect fungi.</title>
        <authorList>
            <person name="Wichadakul D."/>
            <person name="Kobmoo N."/>
            <person name="Ingsriswang S."/>
            <person name="Tangphatsornruang S."/>
            <person name="Chantasingh D."/>
            <person name="Luangsa-ard J.J."/>
            <person name="Eurwilaichitr L."/>
        </authorList>
    </citation>
    <scope>NUCLEOTIDE SEQUENCE [LARGE SCALE GENOMIC DNA]</scope>
    <source>
        <strain evidence="6 7">BCC 54312</strain>
    </source>
</reference>
<dbReference type="InterPro" id="IPR050300">
    <property type="entry name" value="GDXG_lipolytic_enzyme"/>
</dbReference>
<name>A0A367L2V4_9HYPO</name>
<feature type="domain" description="Alpha/beta hydrolase fold-3" evidence="5">
    <location>
        <begin position="48"/>
        <end position="179"/>
    </location>
</feature>
<dbReference type="EMBL" id="LKCN02000018">
    <property type="protein sequence ID" value="RCI08756.1"/>
    <property type="molecule type" value="Genomic_DNA"/>
</dbReference>